<name>A0A679K0G3_9HYPH</name>
<dbReference type="PANTHER" id="PTHR10824">
    <property type="entry name" value="ACYL-COENZYME A THIOESTERASE-RELATED"/>
    <property type="match status" value="1"/>
</dbReference>
<dbReference type="InterPro" id="IPR014940">
    <property type="entry name" value="BAAT_C"/>
</dbReference>
<organism evidence="2">
    <name type="scientific">Methylobacterium bullatum</name>
    <dbReference type="NCBI Taxonomy" id="570505"/>
    <lineage>
        <taxon>Bacteria</taxon>
        <taxon>Pseudomonadati</taxon>
        <taxon>Pseudomonadota</taxon>
        <taxon>Alphaproteobacteria</taxon>
        <taxon>Hyphomicrobiales</taxon>
        <taxon>Methylobacteriaceae</taxon>
        <taxon>Methylobacterium</taxon>
    </lineage>
</organism>
<dbReference type="InterPro" id="IPR029058">
    <property type="entry name" value="AB_hydrolase_fold"/>
</dbReference>
<dbReference type="SUPFAM" id="SSF53474">
    <property type="entry name" value="alpha/beta-Hydrolases"/>
    <property type="match status" value="1"/>
</dbReference>
<dbReference type="EMBL" id="LR743511">
    <property type="protein sequence ID" value="CAA2145476.1"/>
    <property type="molecule type" value="Genomic_DNA"/>
</dbReference>
<gene>
    <name evidence="2" type="ORF">MBLL_04602</name>
</gene>
<dbReference type="PANTHER" id="PTHR10824:SF4">
    <property type="entry name" value="ACYL-COENZYME A THIOESTERASE 1-LIKE"/>
    <property type="match status" value="1"/>
</dbReference>
<sequence length="253" mass="27440">MLRIINRPLPGLGHCYSPPGEGPFPTVMVLHGSEGAWSGYSYLSAAILAAHGFLAVPFGYSVGGNAWNAGDILNVPLDRTAEALATLRALPVSGKVGLYGVSRGAEHALLVTALMARDKVPGLPDAVAAHAASDVICGAFIGANWRDSGDPGWQSWDPAQRAWTWRGVSDDLLPTMPIEIERYEGPLLLTHGMKDTMWSVSMTQRLEARLRQHGRTPEVHFLSEQDHNPMGEDENSYNRCLIDFFHRALGMAG</sequence>
<dbReference type="GO" id="GO:0006631">
    <property type="term" value="P:fatty acid metabolic process"/>
    <property type="evidence" value="ECO:0007669"/>
    <property type="project" value="TreeGrafter"/>
</dbReference>
<protein>
    <recommendedName>
        <fullName evidence="1">BAAT/Acyl-CoA thioester hydrolase C-terminal domain-containing protein</fullName>
    </recommendedName>
</protein>
<dbReference type="AlphaFoldDB" id="A0A679K0G3"/>
<feature type="domain" description="BAAT/Acyl-CoA thioester hydrolase C-terminal" evidence="1">
    <location>
        <begin position="171"/>
        <end position="222"/>
    </location>
</feature>
<dbReference type="Gene3D" id="3.40.50.1820">
    <property type="entry name" value="alpha/beta hydrolase"/>
    <property type="match status" value="1"/>
</dbReference>
<dbReference type="GO" id="GO:0006637">
    <property type="term" value="P:acyl-CoA metabolic process"/>
    <property type="evidence" value="ECO:0007669"/>
    <property type="project" value="TreeGrafter"/>
</dbReference>
<evidence type="ECO:0000313" key="2">
    <source>
        <dbReference type="EMBL" id="CAA2145476.1"/>
    </source>
</evidence>
<dbReference type="Pfam" id="PF08840">
    <property type="entry name" value="BAAT_C"/>
    <property type="match status" value="1"/>
</dbReference>
<accession>A0A679K0G3</accession>
<reference evidence="2" key="1">
    <citation type="submission" date="2019-12" db="EMBL/GenBank/DDBJ databases">
        <authorList>
            <person name="Cremers G."/>
        </authorList>
    </citation>
    <scope>NUCLEOTIDE SEQUENCE</scope>
    <source>
        <strain evidence="2">Mbul2</strain>
    </source>
</reference>
<proteinExistence type="predicted"/>
<dbReference type="GO" id="GO:0047617">
    <property type="term" value="F:fatty acyl-CoA hydrolase activity"/>
    <property type="evidence" value="ECO:0007669"/>
    <property type="project" value="TreeGrafter"/>
</dbReference>
<evidence type="ECO:0000259" key="1">
    <source>
        <dbReference type="Pfam" id="PF08840"/>
    </source>
</evidence>